<dbReference type="Proteomes" id="UP000823773">
    <property type="component" value="Unassembled WGS sequence"/>
</dbReference>
<reference evidence="1" key="1">
    <citation type="submission" date="2021-03" db="EMBL/GenBank/DDBJ databases">
        <title>Genomic Encyclopedia of Type Strains, Phase IV (KMG-IV): sequencing the most valuable type-strain genomes for metagenomic binning, comparative biology and taxonomic classification.</title>
        <authorList>
            <person name="Goeker M."/>
        </authorList>
    </citation>
    <scope>NUCLEOTIDE SEQUENCE</scope>
    <source>
        <strain evidence="1">DSM 18131</strain>
    </source>
</reference>
<evidence type="ECO:0000313" key="2">
    <source>
        <dbReference type="Proteomes" id="UP000823773"/>
    </source>
</evidence>
<accession>A0ACC5SZ43</accession>
<organism evidence="1 2">
    <name type="scientific">Ensifer adhaerens</name>
    <name type="common">Sinorhizobium morelense</name>
    <dbReference type="NCBI Taxonomy" id="106592"/>
    <lineage>
        <taxon>Bacteria</taxon>
        <taxon>Pseudomonadati</taxon>
        <taxon>Pseudomonadota</taxon>
        <taxon>Alphaproteobacteria</taxon>
        <taxon>Hyphomicrobiales</taxon>
        <taxon>Rhizobiaceae</taxon>
        <taxon>Sinorhizobium/Ensifer group</taxon>
        <taxon>Ensifer</taxon>
    </lineage>
</organism>
<keyword evidence="2" id="KW-1185">Reference proteome</keyword>
<proteinExistence type="predicted"/>
<sequence length="126" mass="13639">MPLIAKGYEMRKVALLMASVLCQFAPVAAQDRPAAMYQGQMDRLDRDGDGVISRSEYQGFMTTAFANLDKNKDGTLSADEVAPVLNAQQFAAINVNRDGKITQSEFLNSVMADFKAADRGGDGSLQ</sequence>
<gene>
    <name evidence="1" type="ORF">J2Z19_003829</name>
</gene>
<comment type="caution">
    <text evidence="1">The sequence shown here is derived from an EMBL/GenBank/DDBJ whole genome shotgun (WGS) entry which is preliminary data.</text>
</comment>
<dbReference type="EMBL" id="JAGGJR010000006">
    <property type="protein sequence ID" value="MBP1874105.1"/>
    <property type="molecule type" value="Genomic_DNA"/>
</dbReference>
<protein>
    <submittedName>
        <fullName evidence="1">Ca2+-binding EF-hand superfamily protein</fullName>
    </submittedName>
</protein>
<evidence type="ECO:0000313" key="1">
    <source>
        <dbReference type="EMBL" id="MBP1874105.1"/>
    </source>
</evidence>
<name>A0ACC5SZ43_ENSAD</name>